<evidence type="ECO:0000313" key="2">
    <source>
        <dbReference type="Proteomes" id="UP000275078"/>
    </source>
</evidence>
<protein>
    <submittedName>
        <fullName evidence="1">Uncharacterized protein</fullName>
    </submittedName>
</protein>
<sequence>MATRKKVVEEHELLPSHHPIPARRETSLKFWEGWSNIINPHTFVGKLALIPYSDIDETQARIRLLHNSAKRLNQNLKQAIFRKQGPIPEADLWLHISDVVNTFETALRALIPAELFAEWDFSWLHLTLAMDLATLCTWRYTRKTHPIRCLTNAAEVQELEIHCRKWGGARKVWRMFEYLSDLERIEKEFWFLMVPCGDRKVFIGHEEKVYDRDITTKMLVAVVGPMREWCEKKGFGKACWENEPREVDVKVPKSSSASG</sequence>
<keyword evidence="2" id="KW-1185">Reference proteome</keyword>
<gene>
    <name evidence="1" type="ORF">BJ508DRAFT_312853</name>
</gene>
<organism evidence="1 2">
    <name type="scientific">Ascobolus immersus RN42</name>
    <dbReference type="NCBI Taxonomy" id="1160509"/>
    <lineage>
        <taxon>Eukaryota</taxon>
        <taxon>Fungi</taxon>
        <taxon>Dikarya</taxon>
        <taxon>Ascomycota</taxon>
        <taxon>Pezizomycotina</taxon>
        <taxon>Pezizomycetes</taxon>
        <taxon>Pezizales</taxon>
        <taxon>Ascobolaceae</taxon>
        <taxon>Ascobolus</taxon>
    </lineage>
</organism>
<name>A0A3N4HNG7_ASCIM</name>
<dbReference type="AlphaFoldDB" id="A0A3N4HNG7"/>
<reference evidence="1 2" key="1">
    <citation type="journal article" date="2018" name="Nat. Ecol. Evol.">
        <title>Pezizomycetes genomes reveal the molecular basis of ectomycorrhizal truffle lifestyle.</title>
        <authorList>
            <person name="Murat C."/>
            <person name="Payen T."/>
            <person name="Noel B."/>
            <person name="Kuo A."/>
            <person name="Morin E."/>
            <person name="Chen J."/>
            <person name="Kohler A."/>
            <person name="Krizsan K."/>
            <person name="Balestrini R."/>
            <person name="Da Silva C."/>
            <person name="Montanini B."/>
            <person name="Hainaut M."/>
            <person name="Levati E."/>
            <person name="Barry K.W."/>
            <person name="Belfiori B."/>
            <person name="Cichocki N."/>
            <person name="Clum A."/>
            <person name="Dockter R.B."/>
            <person name="Fauchery L."/>
            <person name="Guy J."/>
            <person name="Iotti M."/>
            <person name="Le Tacon F."/>
            <person name="Lindquist E.A."/>
            <person name="Lipzen A."/>
            <person name="Malagnac F."/>
            <person name="Mello A."/>
            <person name="Molinier V."/>
            <person name="Miyauchi S."/>
            <person name="Poulain J."/>
            <person name="Riccioni C."/>
            <person name="Rubini A."/>
            <person name="Sitrit Y."/>
            <person name="Splivallo R."/>
            <person name="Traeger S."/>
            <person name="Wang M."/>
            <person name="Zifcakova L."/>
            <person name="Wipf D."/>
            <person name="Zambonelli A."/>
            <person name="Paolocci F."/>
            <person name="Nowrousian M."/>
            <person name="Ottonello S."/>
            <person name="Baldrian P."/>
            <person name="Spatafora J.W."/>
            <person name="Henrissat B."/>
            <person name="Nagy L.G."/>
            <person name="Aury J.M."/>
            <person name="Wincker P."/>
            <person name="Grigoriev I.V."/>
            <person name="Bonfante P."/>
            <person name="Martin F.M."/>
        </authorList>
    </citation>
    <scope>NUCLEOTIDE SEQUENCE [LARGE SCALE GENOMIC DNA]</scope>
    <source>
        <strain evidence="1 2">RN42</strain>
    </source>
</reference>
<dbReference type="EMBL" id="ML119789">
    <property type="protein sequence ID" value="RPA74486.1"/>
    <property type="molecule type" value="Genomic_DNA"/>
</dbReference>
<proteinExistence type="predicted"/>
<evidence type="ECO:0000313" key="1">
    <source>
        <dbReference type="EMBL" id="RPA74486.1"/>
    </source>
</evidence>
<accession>A0A3N4HNG7</accession>
<dbReference type="Proteomes" id="UP000275078">
    <property type="component" value="Unassembled WGS sequence"/>
</dbReference>